<accession>A0A834GHY7</accession>
<evidence type="ECO:0000313" key="1">
    <source>
        <dbReference type="EMBL" id="KAF7134698.1"/>
    </source>
</evidence>
<sequence length="804" mass="90310">MTSSDKIKLCRKKLRRWRASQRMNSRVKMNELQAQLEQENVKGGFDPVEYRRVKECMRKASVEEEEYWKNKAKVSWLRLGDKNTAFFHAKTVQRRAANRINGLEDRGGTWKESDVKVEGIVFEYFHHIFTSSNPSGFDEVLGGLEKKVTEEMNARLLRLTNLEEVRFDKVLGGLQKKVTEEMNARLLRPTNLEEVRLSVLLQKVEVDRSINGIKICRNSPSVSHLFFADDTLLFGEASDHGILTIKRILEVHGKVSGQIINFGKSCCFFSVNTPVDKRDRLSQLLGIRKDSSLGNYLGLPTDLSQTRYKVFSYIKDRMRGRTEGWNEFIMNQAGKEVMLNSVALALPSYAMSCVKLLAKLCNELDAMMAKFWWGSKGNERKIHWLSWAKLTEKKHNGGVLRLRPKEDLVPYFTALEYLKVGKDCFKFADKSFVGTIMAELSTMKYDGSRGVQEHILNMYDEAAMLATLGIQVDESFLIQAILNSLPAQFGPFKIHCNAHKKEWSLNELTNLCVHEEVRLRKEKRHTALAVTQVALKKKGKVRKYSPTKVDEPEKSSQAHNGFTVKGHFCGSASPYILVSPTGAAGRVGIGLSSEEMATEHVRIEWLARKRNIRSNISGASGLRPDAAAEGVHDFLDDKFADRLHGLVEYLIEPQISPAVFKCMHPVTNYQLLMWTLSWDMNNKYANETPSWSGTKYLATGASPYTLVSPTEAAGPVGAESSEEEMAAEHVRIEWLARKRSIRSSISGASGLRPDAAAEGGNRDAISEAESWAPGPSLAMMSSTSNSITAFNTKGSTEERITSIA</sequence>
<dbReference type="OrthoDB" id="1436970at2759"/>
<evidence type="ECO:0008006" key="3">
    <source>
        <dbReference type="Google" id="ProtNLM"/>
    </source>
</evidence>
<dbReference type="EMBL" id="WJXA01000008">
    <property type="protein sequence ID" value="KAF7134698.1"/>
    <property type="molecule type" value="Genomic_DNA"/>
</dbReference>
<keyword evidence="2" id="KW-1185">Reference proteome</keyword>
<reference evidence="1" key="1">
    <citation type="submission" date="2019-11" db="EMBL/GenBank/DDBJ databases">
        <authorList>
            <person name="Liu Y."/>
            <person name="Hou J."/>
            <person name="Li T.-Q."/>
            <person name="Guan C.-H."/>
            <person name="Wu X."/>
            <person name="Wu H.-Z."/>
            <person name="Ling F."/>
            <person name="Zhang R."/>
            <person name="Shi X.-G."/>
            <person name="Ren J.-P."/>
            <person name="Chen E.-F."/>
            <person name="Sun J.-M."/>
        </authorList>
    </citation>
    <scope>NUCLEOTIDE SEQUENCE</scope>
    <source>
        <strain evidence="1">Adult_tree_wgs_1</strain>
        <tissue evidence="1">Leaves</tissue>
    </source>
</reference>
<dbReference type="AlphaFoldDB" id="A0A834GHY7"/>
<dbReference type="Pfam" id="PF14223">
    <property type="entry name" value="Retrotran_gag_2"/>
    <property type="match status" value="1"/>
</dbReference>
<evidence type="ECO:0000313" key="2">
    <source>
        <dbReference type="Proteomes" id="UP000626092"/>
    </source>
</evidence>
<proteinExistence type="predicted"/>
<comment type="caution">
    <text evidence="1">The sequence shown here is derived from an EMBL/GenBank/DDBJ whole genome shotgun (WGS) entry which is preliminary data.</text>
</comment>
<dbReference type="Proteomes" id="UP000626092">
    <property type="component" value="Unassembled WGS sequence"/>
</dbReference>
<name>A0A834GHY7_RHOSS</name>
<gene>
    <name evidence="1" type="ORF">RHSIM_Rhsim08G0116800</name>
</gene>
<dbReference type="PANTHER" id="PTHR33116:SF86">
    <property type="entry name" value="REVERSE TRANSCRIPTASE DOMAIN-CONTAINING PROTEIN"/>
    <property type="match status" value="1"/>
</dbReference>
<organism evidence="1 2">
    <name type="scientific">Rhododendron simsii</name>
    <name type="common">Sims's rhododendron</name>
    <dbReference type="NCBI Taxonomy" id="118357"/>
    <lineage>
        <taxon>Eukaryota</taxon>
        <taxon>Viridiplantae</taxon>
        <taxon>Streptophyta</taxon>
        <taxon>Embryophyta</taxon>
        <taxon>Tracheophyta</taxon>
        <taxon>Spermatophyta</taxon>
        <taxon>Magnoliopsida</taxon>
        <taxon>eudicotyledons</taxon>
        <taxon>Gunneridae</taxon>
        <taxon>Pentapetalae</taxon>
        <taxon>asterids</taxon>
        <taxon>Ericales</taxon>
        <taxon>Ericaceae</taxon>
        <taxon>Ericoideae</taxon>
        <taxon>Rhodoreae</taxon>
        <taxon>Rhododendron</taxon>
    </lineage>
</organism>
<dbReference type="PANTHER" id="PTHR33116">
    <property type="entry name" value="REVERSE TRANSCRIPTASE ZINC-BINDING DOMAIN-CONTAINING PROTEIN-RELATED-RELATED"/>
    <property type="match status" value="1"/>
</dbReference>
<protein>
    <recommendedName>
        <fullName evidence="3">Reverse transcriptase</fullName>
    </recommendedName>
</protein>